<feature type="region of interest" description="Disordered" evidence="1">
    <location>
        <begin position="287"/>
        <end position="367"/>
    </location>
</feature>
<evidence type="ECO:0000313" key="2">
    <source>
        <dbReference type="EMBL" id="KAJ9594715.1"/>
    </source>
</evidence>
<organism evidence="2 3">
    <name type="scientific">Diploptera punctata</name>
    <name type="common">Pacific beetle cockroach</name>
    <dbReference type="NCBI Taxonomy" id="6984"/>
    <lineage>
        <taxon>Eukaryota</taxon>
        <taxon>Metazoa</taxon>
        <taxon>Ecdysozoa</taxon>
        <taxon>Arthropoda</taxon>
        <taxon>Hexapoda</taxon>
        <taxon>Insecta</taxon>
        <taxon>Pterygota</taxon>
        <taxon>Neoptera</taxon>
        <taxon>Polyneoptera</taxon>
        <taxon>Dictyoptera</taxon>
        <taxon>Blattodea</taxon>
        <taxon>Blaberoidea</taxon>
        <taxon>Blaberidae</taxon>
        <taxon>Diplopterinae</taxon>
        <taxon>Diploptera</taxon>
    </lineage>
</organism>
<feature type="compositionally biased region" description="Polar residues" evidence="1">
    <location>
        <begin position="289"/>
        <end position="302"/>
    </location>
</feature>
<sequence length="456" mass="51108">MEDDGRTQKKRSIDDIIEHMTTDIRISDGHYVPLGVSPPPSTPYVWSEYSSLINDNSDKHSYPSSQPMGQGGNAIFFPDTSNVCKEVNTPHLPNNREIYLPPNFYYGTPTKQPLNVVPENRKVLGTVVDGDGNIVSIVYSDSDTATQPYCIMACENRESSLNPMGEFNPFQRVDLDPVGSCMQDYSFNNSNQQQQPQQSQSHSFHDTVNRAQLIENFVGNWVPTQNGTYSPFGCTDIRMRQVHMKNQQAMQTSSSRTCESLMDQKLIDRNVKKDRLVAEVHPMRPSYSDVLTKSAPSTSPPLKSNPIITDVNDKAYMPNISKSKVTSMKSNSSKRNNRNSALKRQHSSGSEEHSNTNMNSNKLNHNLGLNQKSTANCLKHSNFECCFDELGLNSLSRKWVSLDDLDNHKEAVELGEEIFQTENMPSETGTSLGDTVSGENKKSFGPSRPKSKYEKE</sequence>
<feature type="compositionally biased region" description="Polar residues" evidence="1">
    <location>
        <begin position="420"/>
        <end position="438"/>
    </location>
</feature>
<feature type="region of interest" description="Disordered" evidence="1">
    <location>
        <begin position="185"/>
        <end position="204"/>
    </location>
</feature>
<gene>
    <name evidence="2" type="ORF">L9F63_013989</name>
</gene>
<evidence type="ECO:0000256" key="1">
    <source>
        <dbReference type="SAM" id="MobiDB-lite"/>
    </source>
</evidence>
<feature type="compositionally biased region" description="Low complexity" evidence="1">
    <location>
        <begin position="188"/>
        <end position="201"/>
    </location>
</feature>
<dbReference type="EMBL" id="JASPKZ010002724">
    <property type="protein sequence ID" value="KAJ9594715.1"/>
    <property type="molecule type" value="Genomic_DNA"/>
</dbReference>
<dbReference type="Proteomes" id="UP001233999">
    <property type="component" value="Unassembled WGS sequence"/>
</dbReference>
<evidence type="ECO:0000313" key="3">
    <source>
        <dbReference type="Proteomes" id="UP001233999"/>
    </source>
</evidence>
<reference evidence="2" key="1">
    <citation type="journal article" date="2023" name="IScience">
        <title>Live-bearing cockroach genome reveals convergent evolutionary mechanisms linked to viviparity in insects and beyond.</title>
        <authorList>
            <person name="Fouks B."/>
            <person name="Harrison M.C."/>
            <person name="Mikhailova A.A."/>
            <person name="Marchal E."/>
            <person name="English S."/>
            <person name="Carruthers M."/>
            <person name="Jennings E.C."/>
            <person name="Chiamaka E.L."/>
            <person name="Frigard R.A."/>
            <person name="Pippel M."/>
            <person name="Attardo G.M."/>
            <person name="Benoit J.B."/>
            <person name="Bornberg-Bauer E."/>
            <person name="Tobe S.S."/>
        </authorList>
    </citation>
    <scope>NUCLEOTIDE SEQUENCE</scope>
    <source>
        <strain evidence="2">Stay&amp;Tobe</strain>
    </source>
</reference>
<name>A0AAD8EL60_DIPPU</name>
<keyword evidence="3" id="KW-1185">Reference proteome</keyword>
<feature type="non-terminal residue" evidence="2">
    <location>
        <position position="456"/>
    </location>
</feature>
<feature type="compositionally biased region" description="Polar residues" evidence="1">
    <location>
        <begin position="355"/>
        <end position="367"/>
    </location>
</feature>
<accession>A0AAD8EL60</accession>
<feature type="region of interest" description="Disordered" evidence="1">
    <location>
        <begin position="416"/>
        <end position="456"/>
    </location>
</feature>
<proteinExistence type="predicted"/>
<comment type="caution">
    <text evidence="2">The sequence shown here is derived from an EMBL/GenBank/DDBJ whole genome shotgun (WGS) entry which is preliminary data.</text>
</comment>
<feature type="compositionally biased region" description="Basic residues" evidence="1">
    <location>
        <begin position="335"/>
        <end position="346"/>
    </location>
</feature>
<dbReference type="AlphaFoldDB" id="A0AAD8EL60"/>
<protein>
    <submittedName>
        <fullName evidence="2">Uncharacterized protein</fullName>
    </submittedName>
</protein>
<reference evidence="2" key="2">
    <citation type="submission" date="2023-05" db="EMBL/GenBank/DDBJ databases">
        <authorList>
            <person name="Fouks B."/>
        </authorList>
    </citation>
    <scope>NUCLEOTIDE SEQUENCE</scope>
    <source>
        <strain evidence="2">Stay&amp;Tobe</strain>
        <tissue evidence="2">Testes</tissue>
    </source>
</reference>